<dbReference type="AlphaFoldDB" id="A0A0S2K1U6"/>
<name>A0A0S2K1U6_9GAMM</name>
<protein>
    <submittedName>
        <fullName evidence="1">Uncharacterized protein</fullName>
    </submittedName>
</protein>
<dbReference type="RefSeq" id="WP_058029633.1">
    <property type="nucleotide sequence ID" value="NZ_CP013187.1"/>
</dbReference>
<accession>A0A0S2K1U6</accession>
<dbReference type="Proteomes" id="UP000061457">
    <property type="component" value="Chromosome I"/>
</dbReference>
<proteinExistence type="predicted"/>
<keyword evidence="2" id="KW-1185">Reference proteome</keyword>
<evidence type="ECO:0000313" key="1">
    <source>
        <dbReference type="EMBL" id="ALO41938.1"/>
    </source>
</evidence>
<dbReference type="PATRIC" id="fig|161398.10.peg.1458"/>
<sequence length="119" mass="14370">MYLEKETLNLPIPPEHALDERQKDLFHKNPKKFFETVDFIHASIKYMVDNHIEKINITNKQTIFVYDDGDQEFWIECNKNRKNFKFQLIEPSPILLEDDEYITICKLAHLVRQDQLRSF</sequence>
<organism evidence="1 2">
    <name type="scientific">Pseudoalteromonas phenolica</name>
    <dbReference type="NCBI Taxonomy" id="161398"/>
    <lineage>
        <taxon>Bacteria</taxon>
        <taxon>Pseudomonadati</taxon>
        <taxon>Pseudomonadota</taxon>
        <taxon>Gammaproteobacteria</taxon>
        <taxon>Alteromonadales</taxon>
        <taxon>Pseudoalteromonadaceae</taxon>
        <taxon>Pseudoalteromonas</taxon>
    </lineage>
</organism>
<gene>
    <name evidence="1" type="ORF">PP2015_1434</name>
</gene>
<evidence type="ECO:0000313" key="2">
    <source>
        <dbReference type="Proteomes" id="UP000061457"/>
    </source>
</evidence>
<dbReference type="KEGG" id="pphe:PP2015_1434"/>
<dbReference type="EMBL" id="CP013187">
    <property type="protein sequence ID" value="ALO41938.1"/>
    <property type="molecule type" value="Genomic_DNA"/>
</dbReference>
<reference evidence="2" key="1">
    <citation type="submission" date="2015-11" db="EMBL/GenBank/DDBJ databases">
        <authorList>
            <person name="Kim K.M."/>
        </authorList>
    </citation>
    <scope>NUCLEOTIDE SEQUENCE [LARGE SCALE GENOMIC DNA]</scope>
    <source>
        <strain evidence="2">KCTC 12086</strain>
    </source>
</reference>
<dbReference type="OrthoDB" id="6304891at2"/>